<dbReference type="InterPro" id="IPR050180">
    <property type="entry name" value="RNR_Ribonuclease"/>
</dbReference>
<proteinExistence type="predicted"/>
<dbReference type="EMBL" id="DS566079">
    <property type="status" value="NOT_ANNOTATED_CDS"/>
    <property type="molecule type" value="Genomic_DNA"/>
</dbReference>
<reference evidence="3" key="1">
    <citation type="journal article" date="2006" name="Science">
        <title>Phytophthora genome sequences uncover evolutionary origins and mechanisms of pathogenesis.</title>
        <authorList>
            <person name="Tyler B.M."/>
            <person name="Tripathy S."/>
            <person name="Zhang X."/>
            <person name="Dehal P."/>
            <person name="Jiang R.H."/>
            <person name="Aerts A."/>
            <person name="Arredondo F.D."/>
            <person name="Baxter L."/>
            <person name="Bensasson D."/>
            <person name="Beynon J.L."/>
            <person name="Chapman J."/>
            <person name="Damasceno C.M."/>
            <person name="Dorrance A.E."/>
            <person name="Dou D."/>
            <person name="Dickerman A.W."/>
            <person name="Dubchak I.L."/>
            <person name="Garbelotto M."/>
            <person name="Gijzen M."/>
            <person name="Gordon S.G."/>
            <person name="Govers F."/>
            <person name="Grunwald N.J."/>
            <person name="Huang W."/>
            <person name="Ivors K.L."/>
            <person name="Jones R.W."/>
            <person name="Kamoun S."/>
            <person name="Krampis K."/>
            <person name="Lamour K.H."/>
            <person name="Lee M.K."/>
            <person name="McDonald W.H."/>
            <person name="Medina M."/>
            <person name="Meijer H.J."/>
            <person name="Nordberg E.K."/>
            <person name="Maclean D.J."/>
            <person name="Ospina-Giraldo M.D."/>
            <person name="Morris P.F."/>
            <person name="Phuntumart V."/>
            <person name="Putnam N.H."/>
            <person name="Rash S."/>
            <person name="Rose J.K."/>
            <person name="Sakihama Y."/>
            <person name="Salamov A.A."/>
            <person name="Savidor A."/>
            <person name="Scheuring C.F."/>
            <person name="Smith B.M."/>
            <person name="Sobral B.W."/>
            <person name="Terry A."/>
            <person name="Torto-Alalibo T.A."/>
            <person name="Win J."/>
            <person name="Xu Z."/>
            <person name="Zhang H."/>
            <person name="Grigoriev I.V."/>
            <person name="Rokhsar D.S."/>
            <person name="Boore J.L."/>
        </authorList>
    </citation>
    <scope>NUCLEOTIDE SEQUENCE [LARGE SCALE GENOMIC DNA]</scope>
    <source>
        <strain evidence="3">Pr102</strain>
    </source>
</reference>
<dbReference type="GO" id="GO:0000175">
    <property type="term" value="F:3'-5'-RNA exonuclease activity"/>
    <property type="evidence" value="ECO:0000318"/>
    <property type="project" value="GO_Central"/>
</dbReference>
<dbReference type="GO" id="GO:0071031">
    <property type="term" value="P:nuclear mRNA surveillance of mRNA 3'-end processing"/>
    <property type="evidence" value="ECO:0000318"/>
    <property type="project" value="GO_Central"/>
</dbReference>
<dbReference type="Gene3D" id="2.40.50.690">
    <property type="match status" value="1"/>
</dbReference>
<keyword evidence="3" id="KW-1185">Reference proteome</keyword>
<name>H3GZ71_PHYRM</name>
<evidence type="ECO:0000313" key="3">
    <source>
        <dbReference type="Proteomes" id="UP000005238"/>
    </source>
</evidence>
<dbReference type="Gene3D" id="2.40.50.700">
    <property type="match status" value="1"/>
</dbReference>
<dbReference type="InterPro" id="IPR012340">
    <property type="entry name" value="NA-bd_OB-fold"/>
</dbReference>
<dbReference type="PANTHER" id="PTHR23355">
    <property type="entry name" value="RIBONUCLEASE"/>
    <property type="match status" value="1"/>
</dbReference>
<evidence type="ECO:0000313" key="2">
    <source>
        <dbReference type="EnsemblProtists" id="Phyra83066"/>
    </source>
</evidence>
<dbReference type="GO" id="GO:0004519">
    <property type="term" value="F:endonuclease activity"/>
    <property type="evidence" value="ECO:0000318"/>
    <property type="project" value="GO_Central"/>
</dbReference>
<organism evidence="2 3">
    <name type="scientific">Phytophthora ramorum</name>
    <name type="common">Sudden oak death agent</name>
    <dbReference type="NCBI Taxonomy" id="164328"/>
    <lineage>
        <taxon>Eukaryota</taxon>
        <taxon>Sar</taxon>
        <taxon>Stramenopiles</taxon>
        <taxon>Oomycota</taxon>
        <taxon>Peronosporomycetes</taxon>
        <taxon>Peronosporales</taxon>
        <taxon>Peronosporaceae</taxon>
        <taxon>Phytophthora</taxon>
    </lineage>
</organism>
<dbReference type="InterPro" id="IPR001900">
    <property type="entry name" value="RNase_II/R"/>
</dbReference>
<dbReference type="SUPFAM" id="SSF50249">
    <property type="entry name" value="Nucleic acid-binding proteins"/>
    <property type="match status" value="3"/>
</dbReference>
<dbReference type="VEuPathDB" id="FungiDB:KRP23_14085"/>
<dbReference type="InParanoid" id="H3GZ71"/>
<dbReference type="Pfam" id="PF00773">
    <property type="entry name" value="RNB"/>
    <property type="match status" value="1"/>
</dbReference>
<feature type="domain" description="RNB" evidence="1">
    <location>
        <begin position="235"/>
        <end position="464"/>
    </location>
</feature>
<dbReference type="GO" id="GO:0000176">
    <property type="term" value="C:nuclear exosome (RNase complex)"/>
    <property type="evidence" value="ECO:0000318"/>
    <property type="project" value="GO_Central"/>
</dbReference>
<dbReference type="PANTHER" id="PTHR23355:SF35">
    <property type="entry name" value="EXOSOME COMPLEX EXONUCLEASE RRP44"/>
    <property type="match status" value="1"/>
</dbReference>
<dbReference type="GO" id="GO:0000177">
    <property type="term" value="C:cytoplasmic exosome (RNase complex)"/>
    <property type="evidence" value="ECO:0000318"/>
    <property type="project" value="GO_Central"/>
</dbReference>
<dbReference type="EnsemblProtists" id="Phyra83066">
    <property type="protein sequence ID" value="Phyra83066"/>
    <property type="gene ID" value="Phyra83066"/>
</dbReference>
<dbReference type="GO" id="GO:0016075">
    <property type="term" value="P:rRNA catabolic process"/>
    <property type="evidence" value="ECO:0000318"/>
    <property type="project" value="GO_Central"/>
</dbReference>
<reference evidence="2" key="2">
    <citation type="submission" date="2015-06" db="UniProtKB">
        <authorList>
            <consortium name="EnsemblProtists"/>
        </authorList>
    </citation>
    <scope>IDENTIFICATION</scope>
    <source>
        <strain evidence="2">Pr102</strain>
    </source>
</reference>
<dbReference type="Proteomes" id="UP000005238">
    <property type="component" value="Unassembled WGS sequence"/>
</dbReference>
<dbReference type="VEuPathDB" id="FungiDB:KRP22_14360"/>
<protein>
    <recommendedName>
        <fullName evidence="1">RNB domain-containing protein</fullName>
    </recommendedName>
</protein>
<evidence type="ECO:0000259" key="1">
    <source>
        <dbReference type="SMART" id="SM00955"/>
    </source>
</evidence>
<dbReference type="VEuPathDB" id="FungiDB:KRP22_4283"/>
<dbReference type="eggNOG" id="KOG2102">
    <property type="taxonomic scope" value="Eukaryota"/>
</dbReference>
<dbReference type="STRING" id="164328.H3GZ71"/>
<dbReference type="SMART" id="SM00955">
    <property type="entry name" value="RNB"/>
    <property type="match status" value="1"/>
</dbReference>
<dbReference type="GO" id="GO:0003723">
    <property type="term" value="F:RNA binding"/>
    <property type="evidence" value="ECO:0007669"/>
    <property type="project" value="InterPro"/>
</dbReference>
<dbReference type="VEuPathDB" id="FungiDB:KRP23_14440"/>
<dbReference type="HOGENOM" id="CLU_538045_0_0_1"/>
<dbReference type="FunCoup" id="H3GZ71">
    <property type="interactions" value="382"/>
</dbReference>
<accession>H3GZ71</accession>
<sequence length="507" mass="57070">MADFVKPVAAQFPKLQDLLSVSESAAEEKELTAEGVSSTAGRRNKKKLYLEYMPVADLLAGIQYKRFFKGMIRCNRNRWLACHALIHGANGVQILVLQQGREHINCAIDGDLVAIQLLPKDQWEKPSYSEAAVETADDKKDVAHLEPVGVAEPAGPPEQCDPGSCLVVPVDRKIPKTKIQPRQQEVLMDKQVIVTIDSGPADSKSLWVPKFFSDEVMRCLPPKDWKITAQNSTRRRDLRDLPVMTIDPPNYQDIDDALHVKLLVNGNLQMGVHIADVTHFVAPDSPLDKEAADRGTSTYLVQRRLDMLPDLLAAKLCSWKITLPLRYTVRDTEALVEEFMLLANAYVYFNKLLRNMITHCMMPASYFSLGEPYPTRTDAVISNVMNNGVRVLLPDFDIQSMIFLCDKDVVQFDGNRKLQVLDRVRVKVYVALTFGNRQEIKMELLDEDEGDNQNHEAQKKAIDRLRAARKKCKYNLKAITGAVAKPLWSFVVTEFNTTSCLGVPFDG</sequence>
<dbReference type="AlphaFoldDB" id="H3GZ71"/>